<organism evidence="2 3">
    <name type="scientific">Roseibium aggregatum</name>
    <dbReference type="NCBI Taxonomy" id="187304"/>
    <lineage>
        <taxon>Bacteria</taxon>
        <taxon>Pseudomonadati</taxon>
        <taxon>Pseudomonadota</taxon>
        <taxon>Alphaproteobacteria</taxon>
        <taxon>Hyphomicrobiales</taxon>
        <taxon>Stappiaceae</taxon>
        <taxon>Roseibium</taxon>
    </lineage>
</organism>
<evidence type="ECO:0000313" key="2">
    <source>
        <dbReference type="EMBL" id="CTQ47331.1"/>
    </source>
</evidence>
<evidence type="ECO:0000313" key="3">
    <source>
        <dbReference type="Proteomes" id="UP000048926"/>
    </source>
</evidence>
<sequence>MAKRSGQGTGHQTPVLHPYAFREWRQEKVQLPQFKLAESFGLGQATVRKWENFDRVITAPGMVGYAARALQLGLRPADLDVIKVSELRQRRIDHVNRKADKNKETGPGRIISLADRAKTNLIPGVNPETGCVEIDEEADRDVIDPDSFVRWRKSHKLTLQAVADRFLVSVTSVKKWAIAERAMPSPRMVKLACAAIDAGLLPAFSEADFTTVDEIEKLRAEYEEEYKAAQKKGGFALMRFYDKKFGTRTEKELEMAFDGPDEGPDYGSTELTGGQLLDHLHEQEMYEMRRAALEEDGPLPEFESSLDEVQSSRNAQESILDLDFISRRIAEAVHGLDVHDSQRAIRQILEGIPPEEIRKSIRSHNRRAAR</sequence>
<dbReference type="SUPFAM" id="SSF47413">
    <property type="entry name" value="lambda repressor-like DNA-binding domains"/>
    <property type="match status" value="1"/>
</dbReference>
<protein>
    <submittedName>
        <fullName evidence="2">Helix-turn-helix</fullName>
    </submittedName>
</protein>
<feature type="domain" description="HTH cro/C1-type" evidence="1">
    <location>
        <begin position="147"/>
        <end position="203"/>
    </location>
</feature>
<gene>
    <name evidence="2" type="ORF">LAL4801_05793</name>
</gene>
<dbReference type="SMART" id="SM00530">
    <property type="entry name" value="HTH_XRE"/>
    <property type="match status" value="2"/>
</dbReference>
<keyword evidence="3" id="KW-1185">Reference proteome</keyword>
<name>A0A0M6YE92_9HYPH</name>
<accession>A0A0M6YE92</accession>
<dbReference type="Gene3D" id="1.10.260.40">
    <property type="entry name" value="lambda repressor-like DNA-binding domains"/>
    <property type="match status" value="1"/>
</dbReference>
<feature type="domain" description="HTH cro/C1-type" evidence="1">
    <location>
        <begin position="20"/>
        <end position="79"/>
    </location>
</feature>
<dbReference type="RefSeq" id="WP_145903968.1">
    <property type="nucleotide sequence ID" value="NZ_CXST01000006.1"/>
</dbReference>
<dbReference type="EMBL" id="CXST01000006">
    <property type="protein sequence ID" value="CTQ47331.1"/>
    <property type="molecule type" value="Genomic_DNA"/>
</dbReference>
<dbReference type="InterPro" id="IPR001387">
    <property type="entry name" value="Cro/C1-type_HTH"/>
</dbReference>
<proteinExistence type="predicted"/>
<dbReference type="InterPro" id="IPR010982">
    <property type="entry name" value="Lambda_DNA-bd_dom_sf"/>
</dbReference>
<reference evidence="3" key="1">
    <citation type="submission" date="2015-07" db="EMBL/GenBank/DDBJ databases">
        <authorList>
            <person name="Rodrigo-Torres Lidia"/>
            <person name="Arahal R.David."/>
        </authorList>
    </citation>
    <scope>NUCLEOTIDE SEQUENCE [LARGE SCALE GENOMIC DNA]</scope>
    <source>
        <strain evidence="3">CECT 4801</strain>
    </source>
</reference>
<dbReference type="AlphaFoldDB" id="A0A0M6YE92"/>
<dbReference type="Proteomes" id="UP000048926">
    <property type="component" value="Unassembled WGS sequence"/>
</dbReference>
<evidence type="ECO:0000259" key="1">
    <source>
        <dbReference type="SMART" id="SM00530"/>
    </source>
</evidence>
<dbReference type="GO" id="GO:0003677">
    <property type="term" value="F:DNA binding"/>
    <property type="evidence" value="ECO:0007669"/>
    <property type="project" value="InterPro"/>
</dbReference>